<evidence type="ECO:0000313" key="3">
    <source>
        <dbReference type="Proteomes" id="UP001596105"/>
    </source>
</evidence>
<feature type="region of interest" description="Disordered" evidence="1">
    <location>
        <begin position="1"/>
        <end position="21"/>
    </location>
</feature>
<evidence type="ECO:0000313" key="2">
    <source>
        <dbReference type="EMBL" id="MFC5468037.1"/>
    </source>
</evidence>
<evidence type="ECO:0000256" key="1">
    <source>
        <dbReference type="SAM" id="MobiDB-lite"/>
    </source>
</evidence>
<dbReference type="Proteomes" id="UP001596105">
    <property type="component" value="Unassembled WGS sequence"/>
</dbReference>
<gene>
    <name evidence="2" type="ORF">ACFPPD_04845</name>
</gene>
<dbReference type="EMBL" id="JBHSMH010000006">
    <property type="protein sequence ID" value="MFC5468037.1"/>
    <property type="molecule type" value="Genomic_DNA"/>
</dbReference>
<organism evidence="2 3">
    <name type="scientific">Cohnella suwonensis</name>
    <dbReference type="NCBI Taxonomy" id="696072"/>
    <lineage>
        <taxon>Bacteria</taxon>
        <taxon>Bacillati</taxon>
        <taxon>Bacillota</taxon>
        <taxon>Bacilli</taxon>
        <taxon>Bacillales</taxon>
        <taxon>Paenibacillaceae</taxon>
        <taxon>Cohnella</taxon>
    </lineage>
</organism>
<keyword evidence="3" id="KW-1185">Reference proteome</keyword>
<comment type="caution">
    <text evidence="2">The sequence shown here is derived from an EMBL/GenBank/DDBJ whole genome shotgun (WGS) entry which is preliminary data.</text>
</comment>
<accession>A0ABW0LTC8</accession>
<sequence length="54" mass="5934">MEDASLTSGDDRSENGQAKSGAGNLFIGYVIDFVRNLFEANVEEDVLRGKREIV</sequence>
<proteinExistence type="predicted"/>
<reference evidence="3" key="1">
    <citation type="journal article" date="2019" name="Int. J. Syst. Evol. Microbiol.">
        <title>The Global Catalogue of Microorganisms (GCM) 10K type strain sequencing project: providing services to taxonomists for standard genome sequencing and annotation.</title>
        <authorList>
            <consortium name="The Broad Institute Genomics Platform"/>
            <consortium name="The Broad Institute Genome Sequencing Center for Infectious Disease"/>
            <person name="Wu L."/>
            <person name="Ma J."/>
        </authorList>
    </citation>
    <scope>NUCLEOTIDE SEQUENCE [LARGE SCALE GENOMIC DNA]</scope>
    <source>
        <strain evidence="3">CCUG 57113</strain>
    </source>
</reference>
<name>A0ABW0LTC8_9BACL</name>
<dbReference type="RefSeq" id="WP_209751744.1">
    <property type="nucleotide sequence ID" value="NZ_JBHSMH010000006.1"/>
</dbReference>
<protein>
    <submittedName>
        <fullName evidence="2">Uncharacterized protein</fullName>
    </submittedName>
</protein>